<evidence type="ECO:0000313" key="3">
    <source>
        <dbReference type="Proteomes" id="UP001501759"/>
    </source>
</evidence>
<name>A0ABP9IXM7_9ACTN</name>
<comment type="similarity">
    <text evidence="1">Belongs to the enoyl-CoA hydratase/isomerase family.</text>
</comment>
<organism evidence="2 3">
    <name type="scientific">Streptomyces siamensis</name>
    <dbReference type="NCBI Taxonomy" id="1274986"/>
    <lineage>
        <taxon>Bacteria</taxon>
        <taxon>Bacillati</taxon>
        <taxon>Actinomycetota</taxon>
        <taxon>Actinomycetes</taxon>
        <taxon>Kitasatosporales</taxon>
        <taxon>Streptomycetaceae</taxon>
        <taxon>Streptomyces</taxon>
    </lineage>
</organism>
<dbReference type="Pfam" id="PF00378">
    <property type="entry name" value="ECH_1"/>
    <property type="match status" value="1"/>
</dbReference>
<dbReference type="Proteomes" id="UP001501759">
    <property type="component" value="Unassembled WGS sequence"/>
</dbReference>
<sequence length="276" mass="29025">MPEMTVTAVGELPVGSREFSTIQVTWGGGVAHVLLNRPERRNAIDLTLARDLLDAVHLEPVARARCVLLTGAGPHFCVGGDLKSFRVQPDIPGHLLEVTSHLHAALARLVANDAPLVVAAGGHVAGAGLGVASLADVLLTEEGSTFRSAYAALGLTPDAATSHQLPQLVGLRRAQRMTMLGHVLEAEEAVEWGLCTEVVPSGQLAGRARQVAEQLAAGPTRAFGESGRLLRAASRRALAEHLEDESTTLRSTAGTFDAAEGITAFVERRPAAFRGH</sequence>
<evidence type="ECO:0000313" key="2">
    <source>
        <dbReference type="EMBL" id="GAA5013993.1"/>
    </source>
</evidence>
<protein>
    <submittedName>
        <fullName evidence="2">Enoyl-CoA hydratase-related protein</fullName>
    </submittedName>
</protein>
<dbReference type="SUPFAM" id="SSF52096">
    <property type="entry name" value="ClpP/crotonase"/>
    <property type="match status" value="1"/>
</dbReference>
<proteinExistence type="inferred from homology"/>
<gene>
    <name evidence="2" type="ORF">GCM10023335_37140</name>
</gene>
<dbReference type="CDD" id="cd06558">
    <property type="entry name" value="crotonase-like"/>
    <property type="match status" value="1"/>
</dbReference>
<dbReference type="PANTHER" id="PTHR43459:SF1">
    <property type="entry name" value="EG:BACN32G11.4 PROTEIN"/>
    <property type="match status" value="1"/>
</dbReference>
<dbReference type="InterPro" id="IPR029045">
    <property type="entry name" value="ClpP/crotonase-like_dom_sf"/>
</dbReference>
<reference evidence="3" key="1">
    <citation type="journal article" date="2019" name="Int. J. Syst. Evol. Microbiol.">
        <title>The Global Catalogue of Microorganisms (GCM) 10K type strain sequencing project: providing services to taxonomists for standard genome sequencing and annotation.</title>
        <authorList>
            <consortium name="The Broad Institute Genomics Platform"/>
            <consortium name="The Broad Institute Genome Sequencing Center for Infectious Disease"/>
            <person name="Wu L."/>
            <person name="Ma J."/>
        </authorList>
    </citation>
    <scope>NUCLEOTIDE SEQUENCE [LARGE SCALE GENOMIC DNA]</scope>
    <source>
        <strain evidence="3">JCM 18409</strain>
    </source>
</reference>
<comment type="caution">
    <text evidence="2">The sequence shown here is derived from an EMBL/GenBank/DDBJ whole genome shotgun (WGS) entry which is preliminary data.</text>
</comment>
<accession>A0ABP9IXM7</accession>
<dbReference type="Gene3D" id="1.10.12.10">
    <property type="entry name" value="Lyase 2-enoyl-coa Hydratase, Chain A, domain 2"/>
    <property type="match status" value="1"/>
</dbReference>
<dbReference type="PANTHER" id="PTHR43459">
    <property type="entry name" value="ENOYL-COA HYDRATASE"/>
    <property type="match status" value="1"/>
</dbReference>
<dbReference type="Gene3D" id="3.90.226.10">
    <property type="entry name" value="2-enoyl-CoA Hydratase, Chain A, domain 1"/>
    <property type="match status" value="1"/>
</dbReference>
<keyword evidence="3" id="KW-1185">Reference proteome</keyword>
<dbReference type="EMBL" id="BAABKB010000012">
    <property type="protein sequence ID" value="GAA5013993.1"/>
    <property type="molecule type" value="Genomic_DNA"/>
</dbReference>
<dbReference type="InterPro" id="IPR001753">
    <property type="entry name" value="Enoyl-CoA_hydra/iso"/>
</dbReference>
<evidence type="ECO:0000256" key="1">
    <source>
        <dbReference type="ARBA" id="ARBA00005254"/>
    </source>
</evidence>
<dbReference type="InterPro" id="IPR014748">
    <property type="entry name" value="Enoyl-CoA_hydra_C"/>
</dbReference>